<evidence type="ECO:0000256" key="2">
    <source>
        <dbReference type="ARBA" id="ARBA00022670"/>
    </source>
</evidence>
<keyword evidence="4 8" id="KW-0720">Serine protease</keyword>
<sequence>MSVLADMTILSGLSKYILHYCIVWSFGGSRAGKVFGQLPYPPNDPYFLHQEPLFKALHIQETWKAVRESGLSRRDTIVTVIDTGVATQQPDLVGKLLEGKDASGSSVPSVEDLQGHGTEMTSIIAAGINNSIGIAGIADRVKIRPIRLSTSPTGIAEKVQIERAWEMANTFKDSDVIVFAHYELFGQNMSLMYQRVIKKAVKQGNFVVVTASNNDTATGPFEVELPCSMAKMPGVVCVAAALTANPKVLLNEASLLASFGAPGTKVVVAEIKDEVGQWKYAELEGSSCAAAIVGGIAALMQSFKKFEPDVIKEILLNATVGKVKTAKGVEMLYGVLRPDLAVKRAIELAKHH</sequence>
<evidence type="ECO:0000256" key="5">
    <source>
        <dbReference type="ARBA" id="ARBA00023145"/>
    </source>
</evidence>
<dbReference type="InterPro" id="IPR051048">
    <property type="entry name" value="Peptidase_S8/S53_subtilisin"/>
</dbReference>
<evidence type="ECO:0000313" key="11">
    <source>
        <dbReference type="Proteomes" id="UP000591131"/>
    </source>
</evidence>
<dbReference type="GO" id="GO:0004252">
    <property type="term" value="F:serine-type endopeptidase activity"/>
    <property type="evidence" value="ECO:0007669"/>
    <property type="project" value="UniProtKB-UniRule"/>
</dbReference>
<evidence type="ECO:0000313" key="10">
    <source>
        <dbReference type="EMBL" id="KAF4652205.1"/>
    </source>
</evidence>
<evidence type="ECO:0000256" key="6">
    <source>
        <dbReference type="ARBA" id="ARBA00023529"/>
    </source>
</evidence>
<comment type="caution">
    <text evidence="10">The sequence shown here is derived from an EMBL/GenBank/DDBJ whole genome shotgun (WGS) entry which is preliminary data.</text>
</comment>
<dbReference type="EMBL" id="JAAPAO010000951">
    <property type="protein sequence ID" value="KAF4652205.1"/>
    <property type="molecule type" value="Genomic_DNA"/>
</dbReference>
<dbReference type="Gene3D" id="3.40.50.200">
    <property type="entry name" value="Peptidase S8/S53 domain"/>
    <property type="match status" value="1"/>
</dbReference>
<keyword evidence="11" id="KW-1185">Reference proteome</keyword>
<dbReference type="EC" id="3.4.21.62" evidence="7"/>
<evidence type="ECO:0000259" key="9">
    <source>
        <dbReference type="Pfam" id="PF00082"/>
    </source>
</evidence>
<keyword evidence="5" id="KW-0865">Zymogen</keyword>
<organism evidence="10 11">
    <name type="scientific">Perkinsus chesapeaki</name>
    <name type="common">Clam parasite</name>
    <name type="synonym">Perkinsus andrewsi</name>
    <dbReference type="NCBI Taxonomy" id="330153"/>
    <lineage>
        <taxon>Eukaryota</taxon>
        <taxon>Sar</taxon>
        <taxon>Alveolata</taxon>
        <taxon>Perkinsozoa</taxon>
        <taxon>Perkinsea</taxon>
        <taxon>Perkinsida</taxon>
        <taxon>Perkinsidae</taxon>
        <taxon>Perkinsus</taxon>
    </lineage>
</organism>
<evidence type="ECO:0000256" key="3">
    <source>
        <dbReference type="ARBA" id="ARBA00022801"/>
    </source>
</evidence>
<dbReference type="PANTHER" id="PTHR43399:SF4">
    <property type="entry name" value="CELL WALL-ASSOCIATED PROTEASE"/>
    <property type="match status" value="1"/>
</dbReference>
<dbReference type="PRINTS" id="PR00723">
    <property type="entry name" value="SUBTILISIN"/>
</dbReference>
<feature type="active site" description="Charge relay system" evidence="8">
    <location>
        <position position="82"/>
    </location>
</feature>
<dbReference type="AlphaFoldDB" id="A0A7J6KXZ6"/>
<dbReference type="InterPro" id="IPR036852">
    <property type="entry name" value="Peptidase_S8/S53_dom_sf"/>
</dbReference>
<dbReference type="InterPro" id="IPR000209">
    <property type="entry name" value="Peptidase_S8/S53_dom"/>
</dbReference>
<dbReference type="OrthoDB" id="441552at2759"/>
<evidence type="ECO:0000256" key="4">
    <source>
        <dbReference type="ARBA" id="ARBA00022825"/>
    </source>
</evidence>
<reference evidence="10 11" key="1">
    <citation type="submission" date="2020-04" db="EMBL/GenBank/DDBJ databases">
        <title>Perkinsus chesapeaki whole genome sequence.</title>
        <authorList>
            <person name="Bogema D.R."/>
        </authorList>
    </citation>
    <scope>NUCLEOTIDE SEQUENCE [LARGE SCALE GENOMIC DNA]</scope>
    <source>
        <strain evidence="10">ATCC PRA-425</strain>
    </source>
</reference>
<keyword evidence="3 8" id="KW-0378">Hydrolase</keyword>
<name>A0A7J6KXZ6_PERCH</name>
<dbReference type="PROSITE" id="PS51892">
    <property type="entry name" value="SUBTILASE"/>
    <property type="match status" value="1"/>
</dbReference>
<dbReference type="GO" id="GO:0006508">
    <property type="term" value="P:proteolysis"/>
    <property type="evidence" value="ECO:0007669"/>
    <property type="project" value="UniProtKB-KW"/>
</dbReference>
<feature type="domain" description="Peptidase S8/S53" evidence="9">
    <location>
        <begin position="74"/>
        <end position="328"/>
    </location>
</feature>
<comment type="catalytic activity">
    <reaction evidence="6">
        <text>Hydrolysis of proteins with broad specificity for peptide bonds, and a preference for a large uncharged residue in P1. Hydrolyzes peptide amides.</text>
        <dbReference type="EC" id="3.4.21.62"/>
    </reaction>
</comment>
<feature type="active site" description="Charge relay system" evidence="8">
    <location>
        <position position="287"/>
    </location>
</feature>
<comment type="similarity">
    <text evidence="1 8">Belongs to the peptidase S8 family.</text>
</comment>
<dbReference type="InterPro" id="IPR015500">
    <property type="entry name" value="Peptidase_S8_subtilisin-rel"/>
</dbReference>
<keyword evidence="2 8" id="KW-0645">Protease</keyword>
<gene>
    <name evidence="10" type="ORF">FOL47_011221</name>
</gene>
<proteinExistence type="inferred from homology"/>
<feature type="active site" description="Charge relay system" evidence="8">
    <location>
        <position position="116"/>
    </location>
</feature>
<evidence type="ECO:0000256" key="1">
    <source>
        <dbReference type="ARBA" id="ARBA00011073"/>
    </source>
</evidence>
<dbReference type="Pfam" id="PF00082">
    <property type="entry name" value="Peptidase_S8"/>
    <property type="match status" value="1"/>
</dbReference>
<dbReference type="SUPFAM" id="SSF52743">
    <property type="entry name" value="Subtilisin-like"/>
    <property type="match status" value="1"/>
</dbReference>
<evidence type="ECO:0000256" key="8">
    <source>
        <dbReference type="PROSITE-ProRule" id="PRU01240"/>
    </source>
</evidence>
<evidence type="ECO:0000256" key="7">
    <source>
        <dbReference type="ARBA" id="ARBA00023619"/>
    </source>
</evidence>
<protein>
    <recommendedName>
        <fullName evidence="7">subtilisin</fullName>
        <ecNumber evidence="7">3.4.21.62</ecNumber>
    </recommendedName>
</protein>
<accession>A0A7J6KXZ6</accession>
<dbReference type="Proteomes" id="UP000591131">
    <property type="component" value="Unassembled WGS sequence"/>
</dbReference>
<dbReference type="PANTHER" id="PTHR43399">
    <property type="entry name" value="SUBTILISIN-RELATED"/>
    <property type="match status" value="1"/>
</dbReference>